<protein>
    <submittedName>
        <fullName evidence="2">Uncharacterized protein</fullName>
    </submittedName>
</protein>
<gene>
    <name evidence="2" type="ORF">ABEB36_005960</name>
</gene>
<feature type="signal peptide" evidence="1">
    <location>
        <begin position="1"/>
        <end position="16"/>
    </location>
</feature>
<evidence type="ECO:0000256" key="1">
    <source>
        <dbReference type="SAM" id="SignalP"/>
    </source>
</evidence>
<comment type="caution">
    <text evidence="2">The sequence shown here is derived from an EMBL/GenBank/DDBJ whole genome shotgun (WGS) entry which is preliminary data.</text>
</comment>
<evidence type="ECO:0000313" key="3">
    <source>
        <dbReference type="Proteomes" id="UP001566132"/>
    </source>
</evidence>
<dbReference type="Proteomes" id="UP001566132">
    <property type="component" value="Unassembled WGS sequence"/>
</dbReference>
<reference evidence="2 3" key="1">
    <citation type="submission" date="2024-05" db="EMBL/GenBank/DDBJ databases">
        <title>Genetic variation in Jamaican populations of the coffee berry borer (Hypothenemus hampei).</title>
        <authorList>
            <person name="Errbii M."/>
            <person name="Myrie A."/>
        </authorList>
    </citation>
    <scope>NUCLEOTIDE SEQUENCE [LARGE SCALE GENOMIC DNA]</scope>
    <source>
        <strain evidence="2">JA-Hopewell-2020-01-JO</strain>
        <tissue evidence="2">Whole body</tissue>
    </source>
</reference>
<keyword evidence="1" id="KW-0732">Signal</keyword>
<name>A0ABD1F038_HYPHA</name>
<evidence type="ECO:0000313" key="2">
    <source>
        <dbReference type="EMBL" id="KAL1506635.1"/>
    </source>
</evidence>
<sequence length="300" mass="34545">MKLQLLWGCLLFTVNAANLGGQKISLEDIERDYLDKTTTISPDSKANVPQVQSPTKFGFVPHRTASSYAATKPKYQYSQTNYQVNKFSYKPQPQKVQQQQYINPQPQYEVPQQYQEYTYIQPGATQQYTIEYQQPSQQYEQYEKVQLLTDNAINQPEGQQTYVQPQYYYVQSPSTAVESVVDPKGVQYVYVPSYTSNSIPVDEKYLQPYVTTQETSLPPVRTTVAKYTTISTGKNTEPVKQYVSQKQAQYTPPAKPEYRTPIQEILVKREPKSLLDSYVPSIVQLQYLSQQQAKSSYSKY</sequence>
<feature type="chain" id="PRO_5044832838" evidence="1">
    <location>
        <begin position="17"/>
        <end position="300"/>
    </location>
</feature>
<dbReference type="EMBL" id="JBDJPC010000004">
    <property type="protein sequence ID" value="KAL1506635.1"/>
    <property type="molecule type" value="Genomic_DNA"/>
</dbReference>
<organism evidence="2 3">
    <name type="scientific">Hypothenemus hampei</name>
    <name type="common">Coffee berry borer</name>
    <dbReference type="NCBI Taxonomy" id="57062"/>
    <lineage>
        <taxon>Eukaryota</taxon>
        <taxon>Metazoa</taxon>
        <taxon>Ecdysozoa</taxon>
        <taxon>Arthropoda</taxon>
        <taxon>Hexapoda</taxon>
        <taxon>Insecta</taxon>
        <taxon>Pterygota</taxon>
        <taxon>Neoptera</taxon>
        <taxon>Endopterygota</taxon>
        <taxon>Coleoptera</taxon>
        <taxon>Polyphaga</taxon>
        <taxon>Cucujiformia</taxon>
        <taxon>Curculionidae</taxon>
        <taxon>Scolytinae</taxon>
        <taxon>Hypothenemus</taxon>
    </lineage>
</organism>
<accession>A0ABD1F038</accession>
<keyword evidence="3" id="KW-1185">Reference proteome</keyword>
<proteinExistence type="predicted"/>
<dbReference type="AlphaFoldDB" id="A0ABD1F038"/>